<dbReference type="AlphaFoldDB" id="A0A0P1AHI9"/>
<sequence length="307" mass="33981">MATTLDGESKSEDASLPVEVIQRVVKKQRTTNTVAQDNVAKVKSQLDCIWNDAPENAPFVDNDGDPAWGPVVLCDRITWKDFDQWLDVFEGDVRRWIFEHVPGDDECGRVIIYSLPSDPHEATAGNIMQSIIEEIQTAGNSIGLIRSVQVKASPRCQIGSRRGKEPDMSISPVGLTIGGRIMDNGKGFPFPNVVIEVAYKNESLDLLRGGLDNWMLPETSVQVAIGIKLFVRTRRQRRYRAILRVRNSPSQEVEFGIDVCEGSISLAFPLKLIYEGVPMPPALAGLDSPAITIDLIALRDFLIDLPL</sequence>
<proteinExistence type="predicted"/>
<dbReference type="Proteomes" id="UP000054928">
    <property type="component" value="Unassembled WGS sequence"/>
</dbReference>
<reference evidence="2" key="1">
    <citation type="submission" date="2014-09" db="EMBL/GenBank/DDBJ databases">
        <authorList>
            <person name="Sharma Rahul"/>
            <person name="Thines Marco"/>
        </authorList>
    </citation>
    <scope>NUCLEOTIDE SEQUENCE [LARGE SCALE GENOMIC DNA]</scope>
</reference>
<keyword evidence="2" id="KW-1185">Reference proteome</keyword>
<accession>A0A0P1AHI9</accession>
<dbReference type="RefSeq" id="XP_024576929.1">
    <property type="nucleotide sequence ID" value="XM_024726231.1"/>
</dbReference>
<dbReference type="EMBL" id="CCYD01000523">
    <property type="protein sequence ID" value="CEG40560.1"/>
    <property type="molecule type" value="Genomic_DNA"/>
</dbReference>
<organism evidence="1 2">
    <name type="scientific">Plasmopara halstedii</name>
    <name type="common">Downy mildew of sunflower</name>
    <dbReference type="NCBI Taxonomy" id="4781"/>
    <lineage>
        <taxon>Eukaryota</taxon>
        <taxon>Sar</taxon>
        <taxon>Stramenopiles</taxon>
        <taxon>Oomycota</taxon>
        <taxon>Peronosporomycetes</taxon>
        <taxon>Peronosporales</taxon>
        <taxon>Peronosporaceae</taxon>
        <taxon>Plasmopara</taxon>
    </lineage>
</organism>
<dbReference type="OMA" id="WNDAPEN"/>
<name>A0A0P1AHI9_PLAHL</name>
<evidence type="ECO:0008006" key="3">
    <source>
        <dbReference type="Google" id="ProtNLM"/>
    </source>
</evidence>
<dbReference type="GeneID" id="36405804"/>
<protein>
    <recommendedName>
        <fullName evidence="3">Restriction endonuclease domain-containing protein</fullName>
    </recommendedName>
</protein>
<evidence type="ECO:0000313" key="2">
    <source>
        <dbReference type="Proteomes" id="UP000054928"/>
    </source>
</evidence>
<evidence type="ECO:0000313" key="1">
    <source>
        <dbReference type="EMBL" id="CEG40560.1"/>
    </source>
</evidence>
<dbReference type="OrthoDB" id="73008at2759"/>